<dbReference type="Proteomes" id="UP001206878">
    <property type="component" value="Unassembled WGS sequence"/>
</dbReference>
<name>A0AAW5N164_9ESCH</name>
<dbReference type="GO" id="GO:0005886">
    <property type="term" value="C:plasma membrane"/>
    <property type="evidence" value="ECO:0007669"/>
    <property type="project" value="TreeGrafter"/>
</dbReference>
<gene>
    <name evidence="7" type="ORF">NVV43_32070</name>
</gene>
<evidence type="ECO:0000256" key="5">
    <source>
        <dbReference type="ARBA" id="ARBA00034247"/>
    </source>
</evidence>
<dbReference type="SUPFAM" id="SSF55073">
    <property type="entry name" value="Nucleotide cyclase"/>
    <property type="match status" value="1"/>
</dbReference>
<dbReference type="EMBL" id="JANPXH010002089">
    <property type="protein sequence ID" value="MCR6679986.1"/>
    <property type="molecule type" value="Genomic_DNA"/>
</dbReference>
<keyword evidence="4" id="KW-0547">Nucleotide-binding</keyword>
<dbReference type="AlphaFoldDB" id="A0AAW5N164"/>
<dbReference type="InterPro" id="IPR029787">
    <property type="entry name" value="Nucleotide_cyclase"/>
</dbReference>
<evidence type="ECO:0000256" key="3">
    <source>
        <dbReference type="ARBA" id="ARBA00012528"/>
    </source>
</evidence>
<dbReference type="EC" id="2.7.7.65" evidence="3"/>
<dbReference type="GO" id="GO:0052621">
    <property type="term" value="F:diguanylate cyclase activity"/>
    <property type="evidence" value="ECO:0007669"/>
    <property type="project" value="UniProtKB-EC"/>
</dbReference>
<keyword evidence="4" id="KW-0342">GTP-binding</keyword>
<accession>A0AAW5N164</accession>
<evidence type="ECO:0000256" key="1">
    <source>
        <dbReference type="ARBA" id="ARBA00001946"/>
    </source>
</evidence>
<evidence type="ECO:0000313" key="8">
    <source>
        <dbReference type="Proteomes" id="UP001206878"/>
    </source>
</evidence>
<evidence type="ECO:0000256" key="4">
    <source>
        <dbReference type="ARBA" id="ARBA00023134"/>
    </source>
</evidence>
<dbReference type="InterPro" id="IPR043128">
    <property type="entry name" value="Rev_trsase/Diguanyl_cyclase"/>
</dbReference>
<organism evidence="7 8">
    <name type="scientific">Escherichia marmotae</name>
    <dbReference type="NCBI Taxonomy" id="1499973"/>
    <lineage>
        <taxon>Bacteria</taxon>
        <taxon>Pseudomonadati</taxon>
        <taxon>Pseudomonadota</taxon>
        <taxon>Gammaproteobacteria</taxon>
        <taxon>Enterobacterales</taxon>
        <taxon>Enterobacteriaceae</taxon>
        <taxon>Escherichia</taxon>
    </lineage>
</organism>
<dbReference type="PROSITE" id="PS50887">
    <property type="entry name" value="GGDEF"/>
    <property type="match status" value="1"/>
</dbReference>
<dbReference type="PANTHER" id="PTHR45138">
    <property type="entry name" value="REGULATORY COMPONENTS OF SENSORY TRANSDUCTION SYSTEM"/>
    <property type="match status" value="1"/>
</dbReference>
<protein>
    <recommendedName>
        <fullName evidence="3">diguanylate cyclase</fullName>
        <ecNumber evidence="3">2.7.7.65</ecNumber>
    </recommendedName>
</protein>
<comment type="pathway">
    <text evidence="2">Purine metabolism; 3',5'-cyclic di-GMP biosynthesis.</text>
</comment>
<comment type="caution">
    <text evidence="7">The sequence shown here is derived from an EMBL/GenBank/DDBJ whole genome shotgun (WGS) entry which is preliminary data.</text>
</comment>
<feature type="domain" description="GGDEF" evidence="6">
    <location>
        <begin position="1"/>
        <end position="77"/>
    </location>
</feature>
<dbReference type="Pfam" id="PF00990">
    <property type="entry name" value="GGDEF"/>
    <property type="match status" value="1"/>
</dbReference>
<comment type="cofactor">
    <cofactor evidence="1">
        <name>Mg(2+)</name>
        <dbReference type="ChEBI" id="CHEBI:18420"/>
    </cofactor>
</comment>
<dbReference type="InterPro" id="IPR050469">
    <property type="entry name" value="Diguanylate_Cyclase"/>
</dbReference>
<feature type="non-terminal residue" evidence="7">
    <location>
        <position position="1"/>
    </location>
</feature>
<proteinExistence type="predicted"/>
<evidence type="ECO:0000259" key="6">
    <source>
        <dbReference type="PROSITE" id="PS50887"/>
    </source>
</evidence>
<feature type="non-terminal residue" evidence="7">
    <location>
        <position position="77"/>
    </location>
</feature>
<dbReference type="InterPro" id="IPR000160">
    <property type="entry name" value="GGDEF_dom"/>
</dbReference>
<dbReference type="GO" id="GO:0005525">
    <property type="term" value="F:GTP binding"/>
    <property type="evidence" value="ECO:0007669"/>
    <property type="project" value="UniProtKB-KW"/>
</dbReference>
<reference evidence="7" key="1">
    <citation type="submission" date="2022-07" db="EMBL/GenBank/DDBJ databases">
        <title>Diversity of ethanolamine utilization by human commensal Escherichia coli.</title>
        <authorList>
            <person name="Jubelin G."/>
        </authorList>
    </citation>
    <scope>NUCLEOTIDE SEQUENCE</scope>
    <source>
        <strain evidence="7">S1</strain>
    </source>
</reference>
<dbReference type="PANTHER" id="PTHR45138:SF9">
    <property type="entry name" value="DIGUANYLATE CYCLASE DGCM-RELATED"/>
    <property type="match status" value="1"/>
</dbReference>
<dbReference type="CDD" id="cd01949">
    <property type="entry name" value="GGDEF"/>
    <property type="match status" value="1"/>
</dbReference>
<sequence length="77" mass="8487">DDFKSINDTRGHANGDRVLRGFGSLMNGALRRADRAFRVGGDEFAVLFPHTDLEGARVVARRLLTQALEPTVSFEEA</sequence>
<dbReference type="NCBIfam" id="TIGR00254">
    <property type="entry name" value="GGDEF"/>
    <property type="match status" value="1"/>
</dbReference>
<dbReference type="GO" id="GO:1902201">
    <property type="term" value="P:negative regulation of bacterial-type flagellum-dependent cell motility"/>
    <property type="evidence" value="ECO:0007669"/>
    <property type="project" value="TreeGrafter"/>
</dbReference>
<evidence type="ECO:0000313" key="7">
    <source>
        <dbReference type="EMBL" id="MCR6679986.1"/>
    </source>
</evidence>
<evidence type="ECO:0000256" key="2">
    <source>
        <dbReference type="ARBA" id="ARBA00004665"/>
    </source>
</evidence>
<comment type="catalytic activity">
    <reaction evidence="5">
        <text>2 GTP = 3',3'-c-di-GMP + 2 diphosphate</text>
        <dbReference type="Rhea" id="RHEA:24898"/>
        <dbReference type="ChEBI" id="CHEBI:33019"/>
        <dbReference type="ChEBI" id="CHEBI:37565"/>
        <dbReference type="ChEBI" id="CHEBI:58805"/>
        <dbReference type="EC" id="2.7.7.65"/>
    </reaction>
</comment>
<dbReference type="Gene3D" id="3.30.70.270">
    <property type="match status" value="1"/>
</dbReference>
<dbReference type="GO" id="GO:0043709">
    <property type="term" value="P:cell adhesion involved in single-species biofilm formation"/>
    <property type="evidence" value="ECO:0007669"/>
    <property type="project" value="TreeGrafter"/>
</dbReference>